<feature type="non-terminal residue" evidence="1">
    <location>
        <position position="1"/>
    </location>
</feature>
<dbReference type="InterPro" id="IPR031342">
    <property type="entry name" value="Mug163-like"/>
</dbReference>
<dbReference type="InParanoid" id="A0A5J5F4C8"/>
<sequence>EHYQRAVDTIPPKSASVLWRFSVCFGLSTRSARERGREGEKRTLQLGRTIRILHERMPTLLQSPLPSEILSPHITLHLFPSTHPHLPVVKGRVAYIAALWTAPIAWKRLPGGNTELEVLSERMLEGEKLRVRWQAKGEDEFSGVFWFEFDEEGRIVKHVIENMEEDDDKVAGFITVTEWLMRKARGEPMGGGLAWNCERVPVGKK</sequence>
<evidence type="ECO:0000313" key="2">
    <source>
        <dbReference type="Proteomes" id="UP000326924"/>
    </source>
</evidence>
<name>A0A5J5F4C8_9PEZI</name>
<dbReference type="PANTHER" id="PTHR31094:SF2">
    <property type="entry name" value="RIKEN CDNA 2310061I04 GENE"/>
    <property type="match status" value="1"/>
</dbReference>
<dbReference type="Pfam" id="PF17119">
    <property type="entry name" value="MMU163"/>
    <property type="match status" value="2"/>
</dbReference>
<dbReference type="EMBL" id="VXIS01000037">
    <property type="protein sequence ID" value="KAA8911314.1"/>
    <property type="molecule type" value="Genomic_DNA"/>
</dbReference>
<dbReference type="PANTHER" id="PTHR31094">
    <property type="entry name" value="RIKEN CDNA 2310061I04 GENE"/>
    <property type="match status" value="1"/>
</dbReference>
<dbReference type="Proteomes" id="UP000326924">
    <property type="component" value="Unassembled WGS sequence"/>
</dbReference>
<gene>
    <name evidence="1" type="ORF">FN846DRAFT_774142</name>
</gene>
<proteinExistence type="predicted"/>
<evidence type="ECO:0000313" key="1">
    <source>
        <dbReference type="EMBL" id="KAA8911314.1"/>
    </source>
</evidence>
<organism evidence="1 2">
    <name type="scientific">Sphaerosporella brunnea</name>
    <dbReference type="NCBI Taxonomy" id="1250544"/>
    <lineage>
        <taxon>Eukaryota</taxon>
        <taxon>Fungi</taxon>
        <taxon>Dikarya</taxon>
        <taxon>Ascomycota</taxon>
        <taxon>Pezizomycotina</taxon>
        <taxon>Pezizomycetes</taxon>
        <taxon>Pezizales</taxon>
        <taxon>Pyronemataceae</taxon>
        <taxon>Sphaerosporella</taxon>
    </lineage>
</organism>
<dbReference type="InterPro" id="IPR018790">
    <property type="entry name" value="DUF2358"/>
</dbReference>
<keyword evidence="2" id="KW-1185">Reference proteome</keyword>
<protein>
    <submittedName>
        <fullName evidence="1">Uncharacterized protein</fullName>
    </submittedName>
</protein>
<reference evidence="1 2" key="1">
    <citation type="submission" date="2019-09" db="EMBL/GenBank/DDBJ databases">
        <title>Draft genome of the ectomycorrhizal ascomycete Sphaerosporella brunnea.</title>
        <authorList>
            <consortium name="DOE Joint Genome Institute"/>
            <person name="Benucci G.M."/>
            <person name="Marozzi G."/>
            <person name="Antonielli L."/>
            <person name="Sanchez S."/>
            <person name="Marco P."/>
            <person name="Wang X."/>
            <person name="Falini L.B."/>
            <person name="Barry K."/>
            <person name="Haridas S."/>
            <person name="Lipzen A."/>
            <person name="Labutti K."/>
            <person name="Grigoriev I.V."/>
            <person name="Murat C."/>
            <person name="Martin F."/>
            <person name="Albertini E."/>
            <person name="Donnini D."/>
            <person name="Bonito G."/>
        </authorList>
    </citation>
    <scope>NUCLEOTIDE SEQUENCE [LARGE SCALE GENOMIC DNA]</scope>
    <source>
        <strain evidence="1 2">Sb_GMNB300</strain>
    </source>
</reference>
<dbReference type="OrthoDB" id="5329385at2759"/>
<dbReference type="AlphaFoldDB" id="A0A5J5F4C8"/>
<comment type="caution">
    <text evidence="1">The sequence shown here is derived from an EMBL/GenBank/DDBJ whole genome shotgun (WGS) entry which is preliminary data.</text>
</comment>
<accession>A0A5J5F4C8</accession>